<accession>A0ABQ9HJH7</accession>
<evidence type="ECO:0000313" key="2">
    <source>
        <dbReference type="Proteomes" id="UP001159363"/>
    </source>
</evidence>
<dbReference type="InterPro" id="IPR036179">
    <property type="entry name" value="Ig-like_dom_sf"/>
</dbReference>
<keyword evidence="2" id="KW-1185">Reference proteome</keyword>
<proteinExistence type="predicted"/>
<comment type="caution">
    <text evidence="1">The sequence shown here is derived from an EMBL/GenBank/DDBJ whole genome shotgun (WGS) entry which is preliminary data.</text>
</comment>
<reference evidence="1 2" key="1">
    <citation type="submission" date="2023-02" db="EMBL/GenBank/DDBJ databases">
        <title>LHISI_Scaffold_Assembly.</title>
        <authorList>
            <person name="Stuart O.P."/>
            <person name="Cleave R."/>
            <person name="Magrath M.J.L."/>
            <person name="Mikheyev A.S."/>
        </authorList>
    </citation>
    <scope>NUCLEOTIDE SEQUENCE [LARGE SCALE GENOMIC DNA]</scope>
    <source>
        <strain evidence="1">Daus_M_001</strain>
        <tissue evidence="1">Leg muscle</tissue>
    </source>
</reference>
<protein>
    <submittedName>
        <fullName evidence="1">Uncharacterized protein</fullName>
    </submittedName>
</protein>
<dbReference type="SUPFAM" id="SSF48726">
    <property type="entry name" value="Immunoglobulin"/>
    <property type="match status" value="1"/>
</dbReference>
<sequence length="76" mass="8338">MWTELLGPDSRGTYTAVLGVDKADVLDEGTFTCQAMDLGFQQCLSISLDVLKKPQVIILPRSLTVEKVQTQGQLLI</sequence>
<name>A0ABQ9HJH7_9NEOP</name>
<organism evidence="1 2">
    <name type="scientific">Dryococelus australis</name>
    <dbReference type="NCBI Taxonomy" id="614101"/>
    <lineage>
        <taxon>Eukaryota</taxon>
        <taxon>Metazoa</taxon>
        <taxon>Ecdysozoa</taxon>
        <taxon>Arthropoda</taxon>
        <taxon>Hexapoda</taxon>
        <taxon>Insecta</taxon>
        <taxon>Pterygota</taxon>
        <taxon>Neoptera</taxon>
        <taxon>Polyneoptera</taxon>
        <taxon>Phasmatodea</taxon>
        <taxon>Verophasmatodea</taxon>
        <taxon>Anareolatae</taxon>
        <taxon>Phasmatidae</taxon>
        <taxon>Eurycanthinae</taxon>
        <taxon>Dryococelus</taxon>
    </lineage>
</organism>
<dbReference type="Proteomes" id="UP001159363">
    <property type="component" value="Chromosome 4"/>
</dbReference>
<evidence type="ECO:0000313" key="1">
    <source>
        <dbReference type="EMBL" id="KAJ8884493.1"/>
    </source>
</evidence>
<gene>
    <name evidence="1" type="ORF">PR048_016350</name>
</gene>
<dbReference type="EMBL" id="JARBHB010000005">
    <property type="protein sequence ID" value="KAJ8884493.1"/>
    <property type="molecule type" value="Genomic_DNA"/>
</dbReference>